<proteinExistence type="predicted"/>
<organism evidence="3 4">
    <name type="scientific">Levilactobacillus koreensis</name>
    <dbReference type="NCBI Taxonomy" id="637971"/>
    <lineage>
        <taxon>Bacteria</taxon>
        <taxon>Bacillati</taxon>
        <taxon>Bacillota</taxon>
        <taxon>Bacilli</taxon>
        <taxon>Lactobacillales</taxon>
        <taxon>Lactobacillaceae</taxon>
        <taxon>Levilactobacillus</taxon>
    </lineage>
</organism>
<dbReference type="InterPro" id="IPR037914">
    <property type="entry name" value="SpoVT-AbrB_sf"/>
</dbReference>
<sequence length="92" mass="10481">MDIKKGSKIITVSSKGHVTIPLYFRKRMHLSSGDQLEMTLSDDGRLILEKLPSSSDWKKLIADIPVESVTIDQDGCYDPEKSPSFDKWMHEE</sequence>
<dbReference type="InterPro" id="IPR007159">
    <property type="entry name" value="SpoVT-AbrB_dom"/>
</dbReference>
<keyword evidence="1" id="KW-0238">DNA-binding</keyword>
<evidence type="ECO:0000259" key="2">
    <source>
        <dbReference type="PROSITE" id="PS51740"/>
    </source>
</evidence>
<dbReference type="Proteomes" id="UP000036000">
    <property type="component" value="Chromosome"/>
</dbReference>
<dbReference type="GO" id="GO:0003677">
    <property type="term" value="F:DNA binding"/>
    <property type="evidence" value="ECO:0007669"/>
    <property type="project" value="UniProtKB-UniRule"/>
</dbReference>
<dbReference type="Gene3D" id="2.10.260.10">
    <property type="match status" value="1"/>
</dbReference>
<reference evidence="3 4" key="1">
    <citation type="submission" date="2015-07" db="EMBL/GenBank/DDBJ databases">
        <title>Lactobacillus korensis/26-25/ whole genome sequencing.</title>
        <authorList>
            <person name="Kim M.K."/>
            <person name="Im W.-T."/>
            <person name="Srinivasan S."/>
            <person name="Lee J.-J."/>
        </authorList>
    </citation>
    <scope>NUCLEOTIDE SEQUENCE [LARGE SCALE GENOMIC DNA]</scope>
    <source>
        <strain evidence="3 4">26-25</strain>
    </source>
</reference>
<evidence type="ECO:0000313" key="3">
    <source>
        <dbReference type="EMBL" id="AKP65751.1"/>
    </source>
</evidence>
<dbReference type="RefSeq" id="WP_048736031.1">
    <property type="nucleotide sequence ID" value="NZ_CP012033.1"/>
</dbReference>
<accession>A0AAC8UWF7</accession>
<name>A0AAC8UWF7_9LACO</name>
<feature type="domain" description="SpoVT-AbrB" evidence="2">
    <location>
        <begin position="7"/>
        <end position="53"/>
    </location>
</feature>
<dbReference type="EMBL" id="CP012033">
    <property type="protein sequence ID" value="AKP65751.1"/>
    <property type="molecule type" value="Genomic_DNA"/>
</dbReference>
<dbReference type="PROSITE" id="PS51740">
    <property type="entry name" value="SPOVT_ABRB"/>
    <property type="match status" value="1"/>
</dbReference>
<evidence type="ECO:0000313" key="4">
    <source>
        <dbReference type="Proteomes" id="UP000036000"/>
    </source>
</evidence>
<dbReference type="AlphaFoldDB" id="A0AAC8UWF7"/>
<keyword evidence="4" id="KW-1185">Reference proteome</keyword>
<dbReference type="SMART" id="SM00966">
    <property type="entry name" value="SpoVT_AbrB"/>
    <property type="match status" value="1"/>
</dbReference>
<dbReference type="KEGG" id="lko:ABN16_12545"/>
<dbReference type="Pfam" id="PF04014">
    <property type="entry name" value="MazE_antitoxin"/>
    <property type="match status" value="1"/>
</dbReference>
<gene>
    <name evidence="3" type="ORF">ABN16_12545</name>
</gene>
<dbReference type="NCBIfam" id="TIGR01439">
    <property type="entry name" value="lp_hng_hel_AbrB"/>
    <property type="match status" value="1"/>
</dbReference>
<protein>
    <recommendedName>
        <fullName evidence="2">SpoVT-AbrB domain-containing protein</fullName>
    </recommendedName>
</protein>
<dbReference type="SUPFAM" id="SSF89447">
    <property type="entry name" value="AbrB/MazE/MraZ-like"/>
    <property type="match status" value="1"/>
</dbReference>
<evidence type="ECO:0000256" key="1">
    <source>
        <dbReference type="PROSITE-ProRule" id="PRU01076"/>
    </source>
</evidence>